<dbReference type="Pfam" id="PF12833">
    <property type="entry name" value="HTH_18"/>
    <property type="match status" value="1"/>
</dbReference>
<dbReference type="PANTHER" id="PTHR43280:SF10">
    <property type="entry name" value="REGULATORY PROTEIN POCR"/>
    <property type="match status" value="1"/>
</dbReference>
<dbReference type="SMART" id="SM00448">
    <property type="entry name" value="REC"/>
    <property type="match status" value="1"/>
</dbReference>
<dbReference type="InterPro" id="IPR009057">
    <property type="entry name" value="Homeodomain-like_sf"/>
</dbReference>
<evidence type="ECO:0000256" key="5">
    <source>
        <dbReference type="ARBA" id="ARBA00024867"/>
    </source>
</evidence>
<name>A0A9D1P545_9FIRM</name>
<evidence type="ECO:0000259" key="9">
    <source>
        <dbReference type="PROSITE" id="PS50110"/>
    </source>
</evidence>
<dbReference type="PROSITE" id="PS01124">
    <property type="entry name" value="HTH_ARAC_FAMILY_2"/>
    <property type="match status" value="1"/>
</dbReference>
<evidence type="ECO:0000259" key="8">
    <source>
        <dbReference type="PROSITE" id="PS01124"/>
    </source>
</evidence>
<dbReference type="SMART" id="SM00342">
    <property type="entry name" value="HTH_ARAC"/>
    <property type="match status" value="1"/>
</dbReference>
<feature type="coiled-coil region" evidence="7">
    <location>
        <begin position="296"/>
        <end position="323"/>
    </location>
</feature>
<dbReference type="Gene3D" id="1.10.10.60">
    <property type="entry name" value="Homeodomain-like"/>
    <property type="match status" value="1"/>
</dbReference>
<dbReference type="SUPFAM" id="SSF46689">
    <property type="entry name" value="Homeodomain-like"/>
    <property type="match status" value="1"/>
</dbReference>
<dbReference type="InterPro" id="IPR001789">
    <property type="entry name" value="Sig_transdc_resp-reg_receiver"/>
</dbReference>
<evidence type="ECO:0000256" key="3">
    <source>
        <dbReference type="ARBA" id="ARBA00023125"/>
    </source>
</evidence>
<dbReference type="EMBL" id="DVOT01000045">
    <property type="protein sequence ID" value="HIV26793.1"/>
    <property type="molecule type" value="Genomic_DNA"/>
</dbReference>
<dbReference type="CDD" id="cd17536">
    <property type="entry name" value="REC_YesN-like"/>
    <property type="match status" value="1"/>
</dbReference>
<feature type="modified residue" description="4-aspartylphosphate" evidence="6">
    <location>
        <position position="55"/>
    </location>
</feature>
<dbReference type="PANTHER" id="PTHR43280">
    <property type="entry name" value="ARAC-FAMILY TRANSCRIPTIONAL REGULATOR"/>
    <property type="match status" value="1"/>
</dbReference>
<evidence type="ECO:0000313" key="11">
    <source>
        <dbReference type="Proteomes" id="UP000886884"/>
    </source>
</evidence>
<dbReference type="InterPro" id="IPR020449">
    <property type="entry name" value="Tscrpt_reg_AraC-type_HTH"/>
</dbReference>
<reference evidence="10" key="1">
    <citation type="submission" date="2020-10" db="EMBL/GenBank/DDBJ databases">
        <authorList>
            <person name="Gilroy R."/>
        </authorList>
    </citation>
    <scope>NUCLEOTIDE SEQUENCE</scope>
    <source>
        <strain evidence="10">CHK183-6373</strain>
    </source>
</reference>
<feature type="domain" description="Response regulatory" evidence="9">
    <location>
        <begin position="3"/>
        <end position="120"/>
    </location>
</feature>
<reference evidence="10" key="2">
    <citation type="journal article" date="2021" name="PeerJ">
        <title>Extensive microbial diversity within the chicken gut microbiome revealed by metagenomics and culture.</title>
        <authorList>
            <person name="Gilroy R."/>
            <person name="Ravi A."/>
            <person name="Getino M."/>
            <person name="Pursley I."/>
            <person name="Horton D.L."/>
            <person name="Alikhan N.F."/>
            <person name="Baker D."/>
            <person name="Gharbi K."/>
            <person name="Hall N."/>
            <person name="Watson M."/>
            <person name="Adriaenssens E.M."/>
            <person name="Foster-Nyarko E."/>
            <person name="Jarju S."/>
            <person name="Secka A."/>
            <person name="Antonio M."/>
            <person name="Oren A."/>
            <person name="Chaudhuri R.R."/>
            <person name="La Ragione R."/>
            <person name="Hildebrand F."/>
            <person name="Pallen M.J."/>
        </authorList>
    </citation>
    <scope>NUCLEOTIDE SEQUENCE</scope>
    <source>
        <strain evidence="10">CHK183-6373</strain>
    </source>
</reference>
<dbReference type="GO" id="GO:0003700">
    <property type="term" value="F:DNA-binding transcription factor activity"/>
    <property type="evidence" value="ECO:0007669"/>
    <property type="project" value="InterPro"/>
</dbReference>
<evidence type="ECO:0000256" key="6">
    <source>
        <dbReference type="PROSITE-ProRule" id="PRU00169"/>
    </source>
</evidence>
<keyword evidence="4" id="KW-0804">Transcription</keyword>
<evidence type="ECO:0000256" key="1">
    <source>
        <dbReference type="ARBA" id="ARBA00018672"/>
    </source>
</evidence>
<dbReference type="InterPro" id="IPR018060">
    <property type="entry name" value="HTH_AraC"/>
</dbReference>
<comment type="caution">
    <text evidence="10">The sequence shown here is derived from an EMBL/GenBank/DDBJ whole genome shotgun (WGS) entry which is preliminary data.</text>
</comment>
<accession>A0A9D1P545</accession>
<evidence type="ECO:0000256" key="2">
    <source>
        <dbReference type="ARBA" id="ARBA00023015"/>
    </source>
</evidence>
<dbReference type="GO" id="GO:0043565">
    <property type="term" value="F:sequence-specific DNA binding"/>
    <property type="evidence" value="ECO:0007669"/>
    <property type="project" value="InterPro"/>
</dbReference>
<dbReference type="Pfam" id="PF00072">
    <property type="entry name" value="Response_reg"/>
    <property type="match status" value="1"/>
</dbReference>
<evidence type="ECO:0000256" key="7">
    <source>
        <dbReference type="SAM" id="Coils"/>
    </source>
</evidence>
<dbReference type="PROSITE" id="PS00041">
    <property type="entry name" value="HTH_ARAC_FAMILY_1"/>
    <property type="match status" value="1"/>
</dbReference>
<sequence>MYKVLLVDDEAWILEGLKAMIDWEGEGFCICATASNGLEAESLVREQQPDFILADIRMPGCDGLALLGRLRQAGCNALYAIISGYAEFSYAQECIKLGACGYLLKPVEEEELLSLLRCVRQTLGQRYEKRIMEELEQETGLVETLFPRQCYLAVVYGGERFTPAIPALCARLSRRSRLYLSEQPLFSGEADVPEGACVGAARYCPGNGAFTAAVAACREASWQGFVQPQKRFFQPQDLPSAPLAPSMPASPQALLRQCKANLPQVTVRHLYVLYLAIQGLLEGIQPDSPEWLLEHFENAQQLLETLENECVSEEETADEAGSVVAYLKEHFREDLSLDAVARALYMSNSSVRRVLMRECNDTFQHYLVMLRMEQARVLLKQSENSINEVAYACGFHDALYFRRVFKKWFGVTPSEYRAKE</sequence>
<keyword evidence="3" id="KW-0238">DNA-binding</keyword>
<comment type="function">
    <text evidence="5">May play the central regulatory role in sporulation. It may be an element of the effector pathway responsible for the activation of sporulation genes in response to nutritional stress. Spo0A may act in concert with spo0H (a sigma factor) to control the expression of some genes that are critical to the sporulation process.</text>
</comment>
<dbReference type="PROSITE" id="PS50110">
    <property type="entry name" value="RESPONSE_REGULATORY"/>
    <property type="match status" value="1"/>
</dbReference>
<dbReference type="InterPro" id="IPR018062">
    <property type="entry name" value="HTH_AraC-typ_CS"/>
</dbReference>
<protein>
    <recommendedName>
        <fullName evidence="1">Stage 0 sporulation protein A homolog</fullName>
    </recommendedName>
</protein>
<evidence type="ECO:0000313" key="10">
    <source>
        <dbReference type="EMBL" id="HIV26793.1"/>
    </source>
</evidence>
<dbReference type="Gene3D" id="3.40.50.2300">
    <property type="match status" value="1"/>
</dbReference>
<dbReference type="PRINTS" id="PR00032">
    <property type="entry name" value="HTHARAC"/>
</dbReference>
<dbReference type="SUPFAM" id="SSF52172">
    <property type="entry name" value="CheY-like"/>
    <property type="match status" value="1"/>
</dbReference>
<feature type="domain" description="HTH araC/xylS-type" evidence="8">
    <location>
        <begin position="321"/>
        <end position="419"/>
    </location>
</feature>
<keyword evidence="7" id="KW-0175">Coiled coil</keyword>
<dbReference type="GO" id="GO:0000160">
    <property type="term" value="P:phosphorelay signal transduction system"/>
    <property type="evidence" value="ECO:0007669"/>
    <property type="project" value="InterPro"/>
</dbReference>
<evidence type="ECO:0000256" key="4">
    <source>
        <dbReference type="ARBA" id="ARBA00023163"/>
    </source>
</evidence>
<dbReference type="InterPro" id="IPR011006">
    <property type="entry name" value="CheY-like_superfamily"/>
</dbReference>
<organism evidence="10 11">
    <name type="scientific">Candidatus Ornithocaccomicrobium faecavium</name>
    <dbReference type="NCBI Taxonomy" id="2840890"/>
    <lineage>
        <taxon>Bacteria</taxon>
        <taxon>Bacillati</taxon>
        <taxon>Bacillota</taxon>
        <taxon>Clostridia</taxon>
        <taxon>Candidatus Ornithocaccomicrobium</taxon>
    </lineage>
</organism>
<proteinExistence type="predicted"/>
<dbReference type="AlphaFoldDB" id="A0A9D1P545"/>
<keyword evidence="2" id="KW-0805">Transcription regulation</keyword>
<keyword evidence="6" id="KW-0597">Phosphoprotein</keyword>
<dbReference type="Proteomes" id="UP000886884">
    <property type="component" value="Unassembled WGS sequence"/>
</dbReference>
<gene>
    <name evidence="10" type="ORF">IAA64_02395</name>
</gene>